<dbReference type="InterPro" id="IPR050509">
    <property type="entry name" value="CoA-transferase_III"/>
</dbReference>
<dbReference type="SUPFAM" id="SSF89796">
    <property type="entry name" value="CoA-transferase family III (CaiB/BaiF)"/>
    <property type="match status" value="1"/>
</dbReference>
<organism evidence="2 3">
    <name type="scientific">Amycolatopsis marina</name>
    <dbReference type="NCBI Taxonomy" id="490629"/>
    <lineage>
        <taxon>Bacteria</taxon>
        <taxon>Bacillati</taxon>
        <taxon>Actinomycetota</taxon>
        <taxon>Actinomycetes</taxon>
        <taxon>Pseudonocardiales</taxon>
        <taxon>Pseudonocardiaceae</taxon>
        <taxon>Amycolatopsis</taxon>
    </lineage>
</organism>
<reference evidence="3" key="1">
    <citation type="submission" date="2016-10" db="EMBL/GenBank/DDBJ databases">
        <authorList>
            <person name="Varghese N."/>
            <person name="Submissions S."/>
        </authorList>
    </citation>
    <scope>NUCLEOTIDE SEQUENCE [LARGE SCALE GENOMIC DNA]</scope>
    <source>
        <strain evidence="3">CGMCC 4.3568</strain>
    </source>
</reference>
<dbReference type="PANTHER" id="PTHR48228">
    <property type="entry name" value="SUCCINYL-COA--D-CITRAMALATE COA-TRANSFERASE"/>
    <property type="match status" value="1"/>
</dbReference>
<dbReference type="Pfam" id="PF02515">
    <property type="entry name" value="CoA_transf_3"/>
    <property type="match status" value="1"/>
</dbReference>
<gene>
    <name evidence="2" type="ORF">SAMN05216266_105107</name>
</gene>
<dbReference type="EMBL" id="FOKG01000005">
    <property type="protein sequence ID" value="SFB13104.1"/>
    <property type="molecule type" value="Genomic_DNA"/>
</dbReference>
<dbReference type="STRING" id="490629.SAMN05216266_105107"/>
<evidence type="ECO:0000313" key="2">
    <source>
        <dbReference type="EMBL" id="SFB13104.1"/>
    </source>
</evidence>
<accession>A0A1I0YIE4</accession>
<dbReference type="AlphaFoldDB" id="A0A1I0YIE4"/>
<proteinExistence type="predicted"/>
<evidence type="ECO:0000313" key="3">
    <source>
        <dbReference type="Proteomes" id="UP000243799"/>
    </source>
</evidence>
<dbReference type="OrthoDB" id="9797653at2"/>
<dbReference type="InterPro" id="IPR044855">
    <property type="entry name" value="CoA-Trfase_III_dom3_sf"/>
</dbReference>
<sequence length="381" mass="40857">MNDSGPLHGIKVVELGAIGPAPFAAMLLADMGAQVVRLERRDSQGVGVGSWNHLHRGRPSVACDLKSGSGRELLLTLAETADILIEGFRPGVMERLGLGPDEVLARNPALVYARATGYGQDGPLAQVPGHDINYIAMAGALGAIRRHGERPLFPLSLVGDFGGGGMLVAFGALCGVLEARVSGRGQVMDAAMVDGTALLTTAFHALRNTGELNGEPGTHFIDSGAHFYEVYPTADGGHLAVGALEPQFYAELLRLLELDPADFPQWHRSRWPELKHRFTEIFRSRTTAQWAALFEHEQACVTAVYGLADAPAHPHNRARRTFVDIDGYRQPAPAPRFSRTPPRLPTPAADPGSDDGTALAEWGLDPDDIARITTADTPAHR</sequence>
<dbReference type="Gene3D" id="3.30.1540.10">
    <property type="entry name" value="formyl-coa transferase, domain 3"/>
    <property type="match status" value="1"/>
</dbReference>
<keyword evidence="3" id="KW-1185">Reference proteome</keyword>
<dbReference type="PANTHER" id="PTHR48228:SF5">
    <property type="entry name" value="ALPHA-METHYLACYL-COA RACEMASE"/>
    <property type="match status" value="1"/>
</dbReference>
<protein>
    <submittedName>
        <fullName evidence="2">Alpha-methylacyl-CoA racemase</fullName>
    </submittedName>
</protein>
<dbReference type="InterPro" id="IPR003673">
    <property type="entry name" value="CoA-Trfase_fam_III"/>
</dbReference>
<dbReference type="Gene3D" id="3.40.50.10540">
    <property type="entry name" value="Crotonobetainyl-coa:carnitine coa-transferase, domain 1"/>
    <property type="match status" value="1"/>
</dbReference>
<feature type="region of interest" description="Disordered" evidence="1">
    <location>
        <begin position="330"/>
        <end position="381"/>
    </location>
</feature>
<dbReference type="GO" id="GO:0003824">
    <property type="term" value="F:catalytic activity"/>
    <property type="evidence" value="ECO:0007669"/>
    <property type="project" value="InterPro"/>
</dbReference>
<dbReference type="Proteomes" id="UP000243799">
    <property type="component" value="Unassembled WGS sequence"/>
</dbReference>
<name>A0A1I0YIE4_9PSEU</name>
<dbReference type="InterPro" id="IPR023606">
    <property type="entry name" value="CoA-Trfase_III_dom_1_sf"/>
</dbReference>
<evidence type="ECO:0000256" key="1">
    <source>
        <dbReference type="SAM" id="MobiDB-lite"/>
    </source>
</evidence>
<dbReference type="RefSeq" id="WP_091672327.1">
    <property type="nucleotide sequence ID" value="NZ_FOKG01000005.1"/>
</dbReference>